<dbReference type="Proteomes" id="UP000063434">
    <property type="component" value="Unassembled WGS sequence"/>
</dbReference>
<dbReference type="SUPFAM" id="SSF52172">
    <property type="entry name" value="CheY-like"/>
    <property type="match status" value="1"/>
</dbReference>
<feature type="domain" description="Response regulatory" evidence="3">
    <location>
        <begin position="7"/>
        <end position="129"/>
    </location>
</feature>
<organism evidence="4 5">
    <name type="scientific">Pseudomonas fluorescens</name>
    <dbReference type="NCBI Taxonomy" id="294"/>
    <lineage>
        <taxon>Bacteria</taxon>
        <taxon>Pseudomonadati</taxon>
        <taxon>Pseudomonadota</taxon>
        <taxon>Gammaproteobacteria</taxon>
        <taxon>Pseudomonadales</taxon>
        <taxon>Pseudomonadaceae</taxon>
        <taxon>Pseudomonas</taxon>
    </lineage>
</organism>
<dbReference type="PANTHER" id="PTHR44591:SF3">
    <property type="entry name" value="RESPONSE REGULATORY DOMAIN-CONTAINING PROTEIN"/>
    <property type="match status" value="1"/>
</dbReference>
<dbReference type="EMBL" id="LCYC01000041">
    <property type="protein sequence ID" value="KWV74145.1"/>
    <property type="molecule type" value="Genomic_DNA"/>
</dbReference>
<evidence type="ECO:0000256" key="2">
    <source>
        <dbReference type="PROSITE-ProRule" id="PRU00169"/>
    </source>
</evidence>
<proteinExistence type="predicted"/>
<dbReference type="InterPro" id="IPR001789">
    <property type="entry name" value="Sig_transdc_resp-reg_receiver"/>
</dbReference>
<comment type="caution">
    <text evidence="4">The sequence shown here is derived from an EMBL/GenBank/DDBJ whole genome shotgun (WGS) entry which is preliminary data.</text>
</comment>
<dbReference type="PROSITE" id="PS50110">
    <property type="entry name" value="RESPONSE_REGULATORY"/>
    <property type="match status" value="1"/>
</dbReference>
<dbReference type="InterPro" id="IPR050595">
    <property type="entry name" value="Bact_response_regulator"/>
</dbReference>
<evidence type="ECO:0000256" key="1">
    <source>
        <dbReference type="ARBA" id="ARBA00022553"/>
    </source>
</evidence>
<evidence type="ECO:0000313" key="5">
    <source>
        <dbReference type="Proteomes" id="UP000063434"/>
    </source>
</evidence>
<evidence type="ECO:0000313" key="4">
    <source>
        <dbReference type="EMBL" id="KWV74145.1"/>
    </source>
</evidence>
<gene>
    <name evidence="4" type="primary">cheY_2</name>
    <name evidence="4" type="ORF">PFL603g_03059</name>
</gene>
<dbReference type="RefSeq" id="WP_056789261.1">
    <property type="nucleotide sequence ID" value="NZ_LCYC01000041.1"/>
</dbReference>
<dbReference type="PATRIC" id="fig|294.195.peg.3268"/>
<dbReference type="Pfam" id="PF00072">
    <property type="entry name" value="Response_reg"/>
    <property type="match status" value="1"/>
</dbReference>
<protein>
    <submittedName>
        <fullName evidence="4">Chemotaxis protein CheY</fullName>
    </submittedName>
</protein>
<evidence type="ECO:0000259" key="3">
    <source>
        <dbReference type="PROSITE" id="PS50110"/>
    </source>
</evidence>
<dbReference type="AlphaFoldDB" id="A0A109KRV0"/>
<reference evidence="4 5" key="1">
    <citation type="submission" date="2015-05" db="EMBL/GenBank/DDBJ databases">
        <title>A genomic and transcriptomic approach to investigate the blue pigment phenotype in Pseudomonas fluorescens.</title>
        <authorList>
            <person name="Andreani N.A."/>
            <person name="Cardazzo B."/>
        </authorList>
    </citation>
    <scope>NUCLEOTIDE SEQUENCE [LARGE SCALE GENOMIC DNA]</scope>
    <source>
        <strain evidence="4 5">Ps_40</strain>
    </source>
</reference>
<sequence length="133" mass="15081">MPSYSLRILLVEDHPFQLMATQCLLRSFGFDQLTPVENAEQAIRVMSQSEHPFDLMLCDQCLPDLPGLELVEIASRRRFITSAILLSGLPTSELVNLTIQAARRSLPLLGYLSKPLNKDELERLVRSTFNPRL</sequence>
<dbReference type="GO" id="GO:0000160">
    <property type="term" value="P:phosphorelay signal transduction system"/>
    <property type="evidence" value="ECO:0007669"/>
    <property type="project" value="InterPro"/>
</dbReference>
<name>A0A109KRV0_PSEFL</name>
<accession>A0A109KRV0</accession>
<feature type="modified residue" description="4-aspartylphosphate" evidence="2">
    <location>
        <position position="59"/>
    </location>
</feature>
<dbReference type="Gene3D" id="3.40.50.2300">
    <property type="match status" value="1"/>
</dbReference>
<dbReference type="SMART" id="SM00448">
    <property type="entry name" value="REC"/>
    <property type="match status" value="1"/>
</dbReference>
<keyword evidence="1 2" id="KW-0597">Phosphoprotein</keyword>
<dbReference type="InterPro" id="IPR011006">
    <property type="entry name" value="CheY-like_superfamily"/>
</dbReference>
<dbReference type="PANTHER" id="PTHR44591">
    <property type="entry name" value="STRESS RESPONSE REGULATOR PROTEIN 1"/>
    <property type="match status" value="1"/>
</dbReference>